<dbReference type="Proteomes" id="UP000678393">
    <property type="component" value="Unassembled WGS sequence"/>
</dbReference>
<protein>
    <submittedName>
        <fullName evidence="1">Uncharacterized protein</fullName>
    </submittedName>
</protein>
<reference evidence="1" key="1">
    <citation type="submission" date="2021-04" db="EMBL/GenBank/DDBJ databases">
        <authorList>
            <consortium name="Molecular Ecology Group"/>
        </authorList>
    </citation>
    <scope>NUCLEOTIDE SEQUENCE</scope>
</reference>
<keyword evidence="2" id="KW-1185">Reference proteome</keyword>
<proteinExistence type="predicted"/>
<sequence length="57" mass="6749">MDKKTGNPQMQKIWSMARYMCISKFVNWKYTVRPVSSVSQPQESHLRTVFRTNVDDP</sequence>
<gene>
    <name evidence="1" type="ORF">CUNI_LOCUS11064</name>
</gene>
<dbReference type="EMBL" id="CAJHNH020002078">
    <property type="protein sequence ID" value="CAG5125506.1"/>
    <property type="molecule type" value="Genomic_DNA"/>
</dbReference>
<organism evidence="1 2">
    <name type="scientific">Candidula unifasciata</name>
    <dbReference type="NCBI Taxonomy" id="100452"/>
    <lineage>
        <taxon>Eukaryota</taxon>
        <taxon>Metazoa</taxon>
        <taxon>Spiralia</taxon>
        <taxon>Lophotrochozoa</taxon>
        <taxon>Mollusca</taxon>
        <taxon>Gastropoda</taxon>
        <taxon>Heterobranchia</taxon>
        <taxon>Euthyneura</taxon>
        <taxon>Panpulmonata</taxon>
        <taxon>Eupulmonata</taxon>
        <taxon>Stylommatophora</taxon>
        <taxon>Helicina</taxon>
        <taxon>Helicoidea</taxon>
        <taxon>Geomitridae</taxon>
        <taxon>Candidula</taxon>
    </lineage>
</organism>
<dbReference type="AlphaFoldDB" id="A0A8S3ZEI3"/>
<evidence type="ECO:0000313" key="2">
    <source>
        <dbReference type="Proteomes" id="UP000678393"/>
    </source>
</evidence>
<evidence type="ECO:0000313" key="1">
    <source>
        <dbReference type="EMBL" id="CAG5125506.1"/>
    </source>
</evidence>
<comment type="caution">
    <text evidence="1">The sequence shown here is derived from an EMBL/GenBank/DDBJ whole genome shotgun (WGS) entry which is preliminary data.</text>
</comment>
<accession>A0A8S3ZEI3</accession>
<name>A0A8S3ZEI3_9EUPU</name>
<feature type="non-terminal residue" evidence="1">
    <location>
        <position position="57"/>
    </location>
</feature>